<dbReference type="Proteomes" id="UP000823201">
    <property type="component" value="Unassembled WGS sequence"/>
</dbReference>
<dbReference type="PANTHER" id="PTHR42705">
    <property type="entry name" value="BIFUNCTIONAL NON-HOMOLOGOUS END JOINING PROTEIN LIGD"/>
    <property type="match status" value="1"/>
</dbReference>
<dbReference type="EMBL" id="JAFBEV010000011">
    <property type="protein sequence ID" value="MBM7658042.1"/>
    <property type="molecule type" value="Genomic_DNA"/>
</dbReference>
<keyword evidence="2" id="KW-0436">Ligase</keyword>
<dbReference type="Gene3D" id="3.90.920.10">
    <property type="entry name" value="DNA primase, PRIM domain"/>
    <property type="match status" value="1"/>
</dbReference>
<dbReference type="Pfam" id="PF21686">
    <property type="entry name" value="LigD_Prim-Pol"/>
    <property type="match status" value="1"/>
</dbReference>
<evidence type="ECO:0000313" key="2">
    <source>
        <dbReference type="EMBL" id="MBM7658042.1"/>
    </source>
</evidence>
<accession>A0ABS2Q8D2</accession>
<gene>
    <name evidence="2" type="ORF">JOC27_001494</name>
</gene>
<protein>
    <submittedName>
        <fullName evidence="2">Bifunctional non-homologous end joining protein LigD</fullName>
        <ecNumber evidence="2">6.5.1.1</ecNumber>
    </submittedName>
</protein>
<dbReference type="PANTHER" id="PTHR42705:SF2">
    <property type="entry name" value="BIFUNCTIONAL NON-HOMOLOGOUS END JOINING PROTEIN LIGD"/>
    <property type="match status" value="1"/>
</dbReference>
<dbReference type="InterPro" id="IPR014145">
    <property type="entry name" value="LigD_pol_dom"/>
</dbReference>
<dbReference type="GO" id="GO:0003910">
    <property type="term" value="F:DNA ligase (ATP) activity"/>
    <property type="evidence" value="ECO:0007669"/>
    <property type="project" value="UniProtKB-EC"/>
</dbReference>
<comment type="caution">
    <text evidence="2">The sequence shown here is derived from an EMBL/GenBank/DDBJ whole genome shotgun (WGS) entry which is preliminary data.</text>
</comment>
<dbReference type="EC" id="6.5.1.1" evidence="2"/>
<evidence type="ECO:0000259" key="1">
    <source>
        <dbReference type="Pfam" id="PF21686"/>
    </source>
</evidence>
<proteinExistence type="predicted"/>
<dbReference type="NCBIfam" id="TIGR02778">
    <property type="entry name" value="ligD_pol"/>
    <property type="match status" value="1"/>
</dbReference>
<evidence type="ECO:0000313" key="3">
    <source>
        <dbReference type="Proteomes" id="UP000823201"/>
    </source>
</evidence>
<sequence>MKQQIEAEALLTHPDKIIFPKSGIRKIEYLLYLRAVAPFMFPFLANRALTVIRYPHGIGGLHFFQKNCPDYAPSFVRTVVEEDIRAIICDRLDTLLWLGNQLAIEFHIPFRVVGQRCPIEIVIDLDPPDRAHFSLAVEAALLLQGVLERLQIASFPKLSGSRGLQIHIPLSRQQLTFEDTRRFTTFLAEWLIEQHPDRFTTERLKKNRGSRLYVDYIQHAEGKTIICPYSLRAKPDATVATPLAWNEVTEALRIESFTMATVQQRLAQGMNPWKNYFQTENRALPPIIASLRLVK</sequence>
<dbReference type="InterPro" id="IPR052171">
    <property type="entry name" value="NHEJ_LigD"/>
</dbReference>
<name>A0ABS2Q8D2_9BACL</name>
<reference evidence="2 3" key="1">
    <citation type="submission" date="2021-01" db="EMBL/GenBank/DDBJ databases">
        <title>Genomic Encyclopedia of Type Strains, Phase IV (KMG-IV): sequencing the most valuable type-strain genomes for metagenomic binning, comparative biology and taxonomic classification.</title>
        <authorList>
            <person name="Goeker M."/>
        </authorList>
    </citation>
    <scope>NUCLEOTIDE SEQUENCE [LARGE SCALE GENOMIC DNA]</scope>
    <source>
        <strain evidence="2 3">DSM 100968</strain>
    </source>
</reference>
<feature type="domain" description="DNA ligase D polymerase" evidence="1">
    <location>
        <begin position="26"/>
        <end position="273"/>
    </location>
</feature>
<dbReference type="RefSeq" id="WP_205006507.1">
    <property type="nucleotide sequence ID" value="NZ_CBCRXA010000007.1"/>
</dbReference>
<organism evidence="2 3">
    <name type="scientific">Sporolactobacillus spathodeae</name>
    <dbReference type="NCBI Taxonomy" id="1465502"/>
    <lineage>
        <taxon>Bacteria</taxon>
        <taxon>Bacillati</taxon>
        <taxon>Bacillota</taxon>
        <taxon>Bacilli</taxon>
        <taxon>Bacillales</taxon>
        <taxon>Sporolactobacillaceae</taxon>
        <taxon>Sporolactobacillus</taxon>
    </lineage>
</organism>
<keyword evidence="3" id="KW-1185">Reference proteome</keyword>